<proteinExistence type="predicted"/>
<evidence type="ECO:0000313" key="2">
    <source>
        <dbReference type="Proteomes" id="UP000628710"/>
    </source>
</evidence>
<protein>
    <submittedName>
        <fullName evidence="1">AraC family transcriptional regulator</fullName>
    </submittedName>
</protein>
<sequence length="345" mass="39465">MFLVVLVTTLVIVTLLTYLLFSEGKIFVRRNSVIDLSIEEISKDLADLTHWPRWLPWLIYETDADIYYEYAEAKADVMSALPSCLKWQGKLIKDGYLCLKPARSNSHSFQILLEIPAFYPNNLHFSINLSKQGSQTLITMQISAKISFLSRWTSNLQAIKANKDLELALLKLIDHLAQYSEPSSHECHAPSFEWLTCAELDCFDAVMRPFIANEQPISQKMTQGFHDLAIALGPENPPAGPSFVLYNKINLAQHYFSGYLGIPIQNLVPCDIHPKRLVLKGKYIQIRYVGIYKNLALAWHVAHNYRRLHGLHHPKHRPSVEIYEVRPSKKNSAEHFVTKVCLPVK</sequence>
<dbReference type="EMBL" id="JAEMNX010000017">
    <property type="protein sequence ID" value="MBJ7538672.1"/>
    <property type="molecule type" value="Genomic_DNA"/>
</dbReference>
<dbReference type="RefSeq" id="WP_199469083.1">
    <property type="nucleotide sequence ID" value="NZ_JAEMNX010000017.1"/>
</dbReference>
<accession>A0A934N2E3</accession>
<name>A0A934N2E3_9GAMM</name>
<gene>
    <name evidence="1" type="ORF">I8J31_13380</name>
</gene>
<evidence type="ECO:0000313" key="1">
    <source>
        <dbReference type="EMBL" id="MBJ7538672.1"/>
    </source>
</evidence>
<organism evidence="1 2">
    <name type="scientific">Marinomonas transparens</name>
    <dbReference type="NCBI Taxonomy" id="2795388"/>
    <lineage>
        <taxon>Bacteria</taxon>
        <taxon>Pseudomonadati</taxon>
        <taxon>Pseudomonadota</taxon>
        <taxon>Gammaproteobacteria</taxon>
        <taxon>Oceanospirillales</taxon>
        <taxon>Oceanospirillaceae</taxon>
        <taxon>Marinomonas</taxon>
    </lineage>
</organism>
<keyword evidence="2" id="KW-1185">Reference proteome</keyword>
<comment type="caution">
    <text evidence="1">The sequence shown here is derived from an EMBL/GenBank/DDBJ whole genome shotgun (WGS) entry which is preliminary data.</text>
</comment>
<dbReference type="InterPro" id="IPR011256">
    <property type="entry name" value="Reg_factor_effector_dom_sf"/>
</dbReference>
<dbReference type="Proteomes" id="UP000628710">
    <property type="component" value="Unassembled WGS sequence"/>
</dbReference>
<reference evidence="1" key="1">
    <citation type="submission" date="2020-12" db="EMBL/GenBank/DDBJ databases">
        <title>Marinomonas arctica sp. nov., a psychrotolerant bacterium isolated from the Arctic.</title>
        <authorList>
            <person name="Zhang Y."/>
        </authorList>
    </citation>
    <scope>NUCLEOTIDE SEQUENCE</scope>
    <source>
        <strain evidence="1">C1424</strain>
    </source>
</reference>
<dbReference type="Gene3D" id="3.20.80.10">
    <property type="entry name" value="Regulatory factor, effector binding domain"/>
    <property type="match status" value="1"/>
</dbReference>
<dbReference type="AlphaFoldDB" id="A0A934N2E3"/>